<proteinExistence type="predicted"/>
<reference evidence="1 2" key="1">
    <citation type="submission" date="2014-04" db="EMBL/GenBank/DDBJ databases">
        <authorList>
            <consortium name="DOE Joint Genome Institute"/>
            <person name="Kuo A."/>
            <person name="Kohler A."/>
            <person name="Nagy L.G."/>
            <person name="Floudas D."/>
            <person name="Copeland A."/>
            <person name="Barry K.W."/>
            <person name="Cichocki N."/>
            <person name="Veneault-Fourrey C."/>
            <person name="LaButti K."/>
            <person name="Lindquist E.A."/>
            <person name="Lipzen A."/>
            <person name="Lundell T."/>
            <person name="Morin E."/>
            <person name="Murat C."/>
            <person name="Sun H."/>
            <person name="Tunlid A."/>
            <person name="Henrissat B."/>
            <person name="Grigoriev I.V."/>
            <person name="Hibbett D.S."/>
            <person name="Martin F."/>
            <person name="Nordberg H.P."/>
            <person name="Cantor M.N."/>
            <person name="Hua S.X."/>
        </authorList>
    </citation>
    <scope>NUCLEOTIDE SEQUENCE [LARGE SCALE GENOMIC DNA]</scope>
    <source>
        <strain evidence="1 2">LaAM-08-1</strain>
    </source>
</reference>
<evidence type="ECO:0000313" key="2">
    <source>
        <dbReference type="Proteomes" id="UP000054477"/>
    </source>
</evidence>
<evidence type="ECO:0000313" key="1">
    <source>
        <dbReference type="EMBL" id="KIJ97656.1"/>
    </source>
</evidence>
<organism evidence="1 2">
    <name type="scientific">Laccaria amethystina LaAM-08-1</name>
    <dbReference type="NCBI Taxonomy" id="1095629"/>
    <lineage>
        <taxon>Eukaryota</taxon>
        <taxon>Fungi</taxon>
        <taxon>Dikarya</taxon>
        <taxon>Basidiomycota</taxon>
        <taxon>Agaricomycotina</taxon>
        <taxon>Agaricomycetes</taxon>
        <taxon>Agaricomycetidae</taxon>
        <taxon>Agaricales</taxon>
        <taxon>Agaricineae</taxon>
        <taxon>Hydnangiaceae</taxon>
        <taxon>Laccaria</taxon>
    </lineage>
</organism>
<name>A0A0C9XJ81_9AGAR</name>
<dbReference type="HOGENOM" id="CLU_2373105_0_0_1"/>
<keyword evidence="2" id="KW-1185">Reference proteome</keyword>
<dbReference type="Proteomes" id="UP000054477">
    <property type="component" value="Unassembled WGS sequence"/>
</dbReference>
<sequence length="95" mass="10623">MLDLNVQGSEGVKHFLPGDGFALNAVFPPDDPIYTKGYVSTFKKPKRRVRIVESFVRVCIVEGRKAFSLGVLTGRHQCRRVRTAPLRHLAKNGDS</sequence>
<dbReference type="AlphaFoldDB" id="A0A0C9XJ81"/>
<accession>A0A0C9XJ81</accession>
<protein>
    <submittedName>
        <fullName evidence="1">Uncharacterized protein</fullName>
    </submittedName>
</protein>
<reference evidence="2" key="2">
    <citation type="submission" date="2015-01" db="EMBL/GenBank/DDBJ databases">
        <title>Evolutionary Origins and Diversification of the Mycorrhizal Mutualists.</title>
        <authorList>
            <consortium name="DOE Joint Genome Institute"/>
            <consortium name="Mycorrhizal Genomics Consortium"/>
            <person name="Kohler A."/>
            <person name="Kuo A."/>
            <person name="Nagy L.G."/>
            <person name="Floudas D."/>
            <person name="Copeland A."/>
            <person name="Barry K.W."/>
            <person name="Cichocki N."/>
            <person name="Veneault-Fourrey C."/>
            <person name="LaButti K."/>
            <person name="Lindquist E.A."/>
            <person name="Lipzen A."/>
            <person name="Lundell T."/>
            <person name="Morin E."/>
            <person name="Murat C."/>
            <person name="Riley R."/>
            <person name="Ohm R."/>
            <person name="Sun H."/>
            <person name="Tunlid A."/>
            <person name="Henrissat B."/>
            <person name="Grigoriev I.V."/>
            <person name="Hibbett D.S."/>
            <person name="Martin F."/>
        </authorList>
    </citation>
    <scope>NUCLEOTIDE SEQUENCE [LARGE SCALE GENOMIC DNA]</scope>
    <source>
        <strain evidence="2">LaAM-08-1</strain>
    </source>
</reference>
<dbReference type="EMBL" id="KN838687">
    <property type="protein sequence ID" value="KIJ97656.1"/>
    <property type="molecule type" value="Genomic_DNA"/>
</dbReference>
<gene>
    <name evidence="1" type="ORF">K443DRAFT_238441</name>
</gene>